<evidence type="ECO:0000313" key="2">
    <source>
        <dbReference type="Proteomes" id="UP000009183"/>
    </source>
</evidence>
<dbReference type="EMBL" id="FN595227">
    <property type="protein sequence ID" value="CCB45690.1"/>
    <property type="molecule type" value="Genomic_DNA"/>
</dbReference>
<evidence type="ECO:0000313" key="1">
    <source>
        <dbReference type="EMBL" id="CCB45690.1"/>
    </source>
</evidence>
<organism evidence="1 2">
    <name type="scientific">Vitis vinifera</name>
    <name type="common">Grape</name>
    <dbReference type="NCBI Taxonomy" id="29760"/>
    <lineage>
        <taxon>Eukaryota</taxon>
        <taxon>Viridiplantae</taxon>
        <taxon>Streptophyta</taxon>
        <taxon>Embryophyta</taxon>
        <taxon>Tracheophyta</taxon>
        <taxon>Spermatophyta</taxon>
        <taxon>Magnoliopsida</taxon>
        <taxon>eudicotyledons</taxon>
        <taxon>Gunneridae</taxon>
        <taxon>Pentapetalae</taxon>
        <taxon>rosids</taxon>
        <taxon>Vitales</taxon>
        <taxon>Vitaceae</taxon>
        <taxon>Viteae</taxon>
        <taxon>Vitis</taxon>
    </lineage>
</organism>
<proteinExistence type="predicted"/>
<name>F6GZL1_VITVI</name>
<protein>
    <submittedName>
        <fullName evidence="1">Uncharacterized protein</fullName>
    </submittedName>
</protein>
<dbReference type="HOGENOM" id="CLU_3054281_0_0_1"/>
<dbReference type="Proteomes" id="UP000009183">
    <property type="component" value="Chromosome 18"/>
</dbReference>
<keyword evidence="2" id="KW-1185">Reference proteome</keyword>
<sequence>MPLCRNKQHDPEKAVEKTCSRSLDMVDVFSLSTTNNTSTSLPKQFLPGLNVNSA</sequence>
<reference evidence="2" key="1">
    <citation type="journal article" date="2007" name="Nature">
        <title>The grapevine genome sequence suggests ancestral hexaploidization in major angiosperm phyla.</title>
        <authorList>
            <consortium name="The French-Italian Public Consortium for Grapevine Genome Characterization."/>
            <person name="Jaillon O."/>
            <person name="Aury J.-M."/>
            <person name="Noel B."/>
            <person name="Policriti A."/>
            <person name="Clepet C."/>
            <person name="Casagrande A."/>
            <person name="Choisne N."/>
            <person name="Aubourg S."/>
            <person name="Vitulo N."/>
            <person name="Jubin C."/>
            <person name="Vezzi A."/>
            <person name="Legeai F."/>
            <person name="Hugueney P."/>
            <person name="Dasilva C."/>
            <person name="Horner D."/>
            <person name="Mica E."/>
            <person name="Jublot D."/>
            <person name="Poulain J."/>
            <person name="Bruyere C."/>
            <person name="Billault A."/>
            <person name="Segurens B."/>
            <person name="Gouyvenoux M."/>
            <person name="Ugarte E."/>
            <person name="Cattonaro F."/>
            <person name="Anthouard V."/>
            <person name="Vico V."/>
            <person name="Del Fabbro C."/>
            <person name="Alaux M."/>
            <person name="Di Gaspero G."/>
            <person name="Dumas V."/>
            <person name="Felice N."/>
            <person name="Paillard S."/>
            <person name="Juman I."/>
            <person name="Moroldo M."/>
            <person name="Scalabrin S."/>
            <person name="Canaguier A."/>
            <person name="Le Clainche I."/>
            <person name="Malacrida G."/>
            <person name="Durand E."/>
            <person name="Pesole G."/>
            <person name="Laucou V."/>
            <person name="Chatelet P."/>
            <person name="Merdinoglu D."/>
            <person name="Delledonne M."/>
            <person name="Pezzotti M."/>
            <person name="Lecharny A."/>
            <person name="Scarpelli C."/>
            <person name="Artiguenave F."/>
            <person name="Pe M.E."/>
            <person name="Valle G."/>
            <person name="Morgante M."/>
            <person name="Caboche M."/>
            <person name="Adam-Blondon A.-F."/>
            <person name="Weissenbach J."/>
            <person name="Quetier F."/>
            <person name="Wincker P."/>
        </authorList>
    </citation>
    <scope>NUCLEOTIDE SEQUENCE [LARGE SCALE GENOMIC DNA]</scope>
    <source>
        <strain evidence="2">cv. Pinot noir / PN40024</strain>
    </source>
</reference>
<accession>F6GZL1</accession>
<dbReference type="InParanoid" id="F6GZL1"/>
<dbReference type="PaxDb" id="29760-VIT_18s0001g08050.t01"/>
<dbReference type="AlphaFoldDB" id="F6GZL1"/>
<gene>
    <name evidence="1" type="ordered locus">VIT_18s0001g08050</name>
</gene>